<accession>A0A3M2L5Q7</accession>
<proteinExistence type="predicted"/>
<dbReference type="EMBL" id="RFFH01000004">
    <property type="protein sequence ID" value="RMI32897.1"/>
    <property type="molecule type" value="Genomic_DNA"/>
</dbReference>
<evidence type="ECO:0000313" key="1">
    <source>
        <dbReference type="EMBL" id="RMI32897.1"/>
    </source>
</evidence>
<gene>
    <name evidence="1" type="ORF">EBN03_13340</name>
</gene>
<protein>
    <submittedName>
        <fullName evidence="1">Uncharacterized protein</fullName>
    </submittedName>
</protein>
<comment type="caution">
    <text evidence="1">The sequence shown here is derived from an EMBL/GenBank/DDBJ whole genome shotgun (WGS) entry which is preliminary data.</text>
</comment>
<evidence type="ECO:0000313" key="2">
    <source>
        <dbReference type="Proteomes" id="UP000279275"/>
    </source>
</evidence>
<dbReference type="OrthoDB" id="4557642at2"/>
<organism evidence="1 2">
    <name type="scientific">Nocardia stercoris</name>
    <dbReference type="NCBI Taxonomy" id="2483361"/>
    <lineage>
        <taxon>Bacteria</taxon>
        <taxon>Bacillati</taxon>
        <taxon>Actinomycetota</taxon>
        <taxon>Actinomycetes</taxon>
        <taxon>Mycobacteriales</taxon>
        <taxon>Nocardiaceae</taxon>
        <taxon>Nocardia</taxon>
    </lineage>
</organism>
<dbReference type="AlphaFoldDB" id="A0A3M2L5Q7"/>
<sequence>MSTEPEVVDLSLLAEDDEPRVISTHLCGPEEAVEMVRAAQTLGLGVRLQNRIRIDTDEDGEEIAVEEWILELLDSPPEVDED</sequence>
<name>A0A3M2L5Q7_9NOCA</name>
<keyword evidence="2" id="KW-1185">Reference proteome</keyword>
<dbReference type="Proteomes" id="UP000279275">
    <property type="component" value="Unassembled WGS sequence"/>
</dbReference>
<dbReference type="RefSeq" id="WP_122188282.1">
    <property type="nucleotide sequence ID" value="NZ_RFFH01000004.1"/>
</dbReference>
<reference evidence="1 2" key="1">
    <citation type="submission" date="2018-10" db="EMBL/GenBank/DDBJ databases">
        <title>Isolation from cow dung.</title>
        <authorList>
            <person name="Ling L."/>
        </authorList>
    </citation>
    <scope>NUCLEOTIDE SEQUENCE [LARGE SCALE GENOMIC DNA]</scope>
    <source>
        <strain evidence="1 2">NEAU-LL90</strain>
    </source>
</reference>